<evidence type="ECO:0000313" key="1">
    <source>
        <dbReference type="EMBL" id="AYV82871.1"/>
    </source>
</evidence>
<name>A0A3G5A9K7_9VIRU</name>
<gene>
    <name evidence="1" type="ORF">Hyperionvirus3_17</name>
</gene>
<proteinExistence type="predicted"/>
<protein>
    <submittedName>
        <fullName evidence="1">Uncharacterized protein</fullName>
    </submittedName>
</protein>
<accession>A0A3G5A9K7</accession>
<organism evidence="1">
    <name type="scientific">Hyperionvirus sp</name>
    <dbReference type="NCBI Taxonomy" id="2487770"/>
    <lineage>
        <taxon>Viruses</taxon>
        <taxon>Varidnaviria</taxon>
        <taxon>Bamfordvirae</taxon>
        <taxon>Nucleocytoviricota</taxon>
        <taxon>Megaviricetes</taxon>
        <taxon>Imitervirales</taxon>
        <taxon>Mimiviridae</taxon>
        <taxon>Klosneuvirinae</taxon>
    </lineage>
</organism>
<dbReference type="EMBL" id="MK072385">
    <property type="protein sequence ID" value="AYV82871.1"/>
    <property type="molecule type" value="Genomic_DNA"/>
</dbReference>
<sequence length="224" mass="26172">MIRSSIDFAFDLGLQVESICELGSITETDPSLSFDRIPTHFEYIAQSLKWQATNIISEEFLSNEVCYFLVTDAGIYFFLGSHNSEKPDTRFAYVMSSRFYSGIFNHQVCLSGPQDIEISIIKKQLKSYGFILWPAFDNRHRFGSAELKYGTFRNFYPEIKINLIECDSRLRCEHNTKKGIKYLKLLHRSYVERLSKVIDVVPDVLLDIISYYVLGEFIFKKLYW</sequence>
<reference evidence="1" key="1">
    <citation type="submission" date="2018-10" db="EMBL/GenBank/DDBJ databases">
        <title>Hidden diversity of soil giant viruses.</title>
        <authorList>
            <person name="Schulz F."/>
            <person name="Alteio L."/>
            <person name="Goudeau D."/>
            <person name="Ryan E.M."/>
            <person name="Malmstrom R.R."/>
            <person name="Blanchard J."/>
            <person name="Woyke T."/>
        </authorList>
    </citation>
    <scope>NUCLEOTIDE SEQUENCE</scope>
    <source>
        <strain evidence="1">HYV1</strain>
    </source>
</reference>